<sequence>MTVKIAGYVLLLLVWTIVKVKSLRSQQKNKEAVVYGCILVSSALVGSILLARVNLPSFTEPARMLLEPIGKMLLKQ</sequence>
<keyword evidence="1" id="KW-1133">Transmembrane helix</keyword>
<evidence type="ECO:0000256" key="1">
    <source>
        <dbReference type="SAM" id="Phobius"/>
    </source>
</evidence>
<name>A0ABS5CB92_9BACL</name>
<gene>
    <name evidence="2" type="ORF">I8J30_10920</name>
</gene>
<protein>
    <submittedName>
        <fullName evidence="2">Uncharacterized protein</fullName>
    </submittedName>
</protein>
<feature type="transmembrane region" description="Helical" evidence="1">
    <location>
        <begin position="32"/>
        <end position="55"/>
    </location>
</feature>
<keyword evidence="1" id="KW-0472">Membrane</keyword>
<dbReference type="EMBL" id="JAGKSP010000003">
    <property type="protein sequence ID" value="MBP3963213.1"/>
    <property type="molecule type" value="Genomic_DNA"/>
</dbReference>
<accession>A0ABS5CB92</accession>
<organism evidence="2 3">
    <name type="scientific">Paenibacillus lignilyticus</name>
    <dbReference type="NCBI Taxonomy" id="1172615"/>
    <lineage>
        <taxon>Bacteria</taxon>
        <taxon>Bacillati</taxon>
        <taxon>Bacillota</taxon>
        <taxon>Bacilli</taxon>
        <taxon>Bacillales</taxon>
        <taxon>Paenibacillaceae</taxon>
        <taxon>Paenibacillus</taxon>
    </lineage>
</organism>
<dbReference type="Proteomes" id="UP000673394">
    <property type="component" value="Unassembled WGS sequence"/>
</dbReference>
<comment type="caution">
    <text evidence="2">The sequence shown here is derived from an EMBL/GenBank/DDBJ whole genome shotgun (WGS) entry which is preliminary data.</text>
</comment>
<keyword evidence="3" id="KW-1185">Reference proteome</keyword>
<evidence type="ECO:0000313" key="3">
    <source>
        <dbReference type="Proteomes" id="UP000673394"/>
    </source>
</evidence>
<keyword evidence="1" id="KW-0812">Transmembrane</keyword>
<proteinExistence type="predicted"/>
<dbReference type="RefSeq" id="WP_210658131.1">
    <property type="nucleotide sequence ID" value="NZ_JAGKSP010000003.1"/>
</dbReference>
<reference evidence="2 3" key="1">
    <citation type="submission" date="2021-04" db="EMBL/GenBank/DDBJ databases">
        <title>Paenibacillus sp. DLE-14 whole genome sequence.</title>
        <authorList>
            <person name="Ham Y.J."/>
        </authorList>
    </citation>
    <scope>NUCLEOTIDE SEQUENCE [LARGE SCALE GENOMIC DNA]</scope>
    <source>
        <strain evidence="2 3">DLE-14</strain>
    </source>
</reference>
<evidence type="ECO:0000313" key="2">
    <source>
        <dbReference type="EMBL" id="MBP3963213.1"/>
    </source>
</evidence>